<accession>A0ABX0V674</accession>
<evidence type="ECO:0000313" key="4">
    <source>
        <dbReference type="Proteomes" id="UP000707352"/>
    </source>
</evidence>
<dbReference type="InterPro" id="IPR005097">
    <property type="entry name" value="Sacchrp_dh_NADP-bd"/>
</dbReference>
<proteinExistence type="predicted"/>
<dbReference type="EMBL" id="JAATJS010000001">
    <property type="protein sequence ID" value="NIX75332.1"/>
    <property type="molecule type" value="Genomic_DNA"/>
</dbReference>
<dbReference type="PANTHER" id="PTHR43796:SF2">
    <property type="entry name" value="CARBOXYNORSPERMIDINE SYNTHASE"/>
    <property type="match status" value="1"/>
</dbReference>
<evidence type="ECO:0000313" key="3">
    <source>
        <dbReference type="EMBL" id="NIX75332.1"/>
    </source>
</evidence>
<dbReference type="Pfam" id="PF03435">
    <property type="entry name" value="Sacchrp_dh_NADP"/>
    <property type="match status" value="1"/>
</dbReference>
<protein>
    <submittedName>
        <fullName evidence="3">DUF4166 domain-containing protein</fullName>
    </submittedName>
</protein>
<dbReference type="Gene3D" id="3.40.50.720">
    <property type="entry name" value="NAD(P)-binding Rossmann-like Domain"/>
    <property type="match status" value="1"/>
</dbReference>
<feature type="domain" description="Saccharopine dehydrogenase NADP binding" evidence="1">
    <location>
        <begin position="5"/>
        <end position="108"/>
    </location>
</feature>
<reference evidence="3 4" key="1">
    <citation type="submission" date="2020-03" db="EMBL/GenBank/DDBJ databases">
        <title>The genome sequence of Microvirga sp. c23x22.</title>
        <authorList>
            <person name="Zhang X."/>
        </authorList>
    </citation>
    <scope>NUCLEOTIDE SEQUENCE [LARGE SCALE GENOMIC DNA]</scope>
    <source>
        <strain evidence="4">c23x22</strain>
    </source>
</reference>
<dbReference type="RefSeq" id="WP_167671225.1">
    <property type="nucleotide sequence ID" value="NZ_JAATJS010000001.1"/>
</dbReference>
<dbReference type="PANTHER" id="PTHR43796">
    <property type="entry name" value="CARBOXYNORSPERMIDINE SYNTHASE"/>
    <property type="match status" value="1"/>
</dbReference>
<organism evidence="3 4">
    <name type="scientific">Microvirga terricola</name>
    <dbReference type="NCBI Taxonomy" id="2719797"/>
    <lineage>
        <taxon>Bacteria</taxon>
        <taxon>Pseudomonadati</taxon>
        <taxon>Pseudomonadota</taxon>
        <taxon>Alphaproteobacteria</taxon>
        <taxon>Hyphomicrobiales</taxon>
        <taxon>Methylobacteriaceae</taxon>
        <taxon>Microvirga</taxon>
    </lineage>
</organism>
<dbReference type="Pfam" id="PF13761">
    <property type="entry name" value="DUF4166"/>
    <property type="match status" value="1"/>
</dbReference>
<comment type="caution">
    <text evidence="3">The sequence shown here is derived from an EMBL/GenBank/DDBJ whole genome shotgun (WGS) entry which is preliminary data.</text>
</comment>
<gene>
    <name evidence="3" type="ORF">HB375_01730</name>
</gene>
<dbReference type="InterPro" id="IPR025311">
    <property type="entry name" value="DUF4166"/>
</dbReference>
<evidence type="ECO:0000259" key="1">
    <source>
        <dbReference type="Pfam" id="PF03435"/>
    </source>
</evidence>
<dbReference type="SUPFAM" id="SSF51735">
    <property type="entry name" value="NAD(P)-binding Rossmann-fold domains"/>
    <property type="match status" value="1"/>
</dbReference>
<feature type="domain" description="DUF4166" evidence="2">
    <location>
        <begin position="390"/>
        <end position="547"/>
    </location>
</feature>
<evidence type="ECO:0000259" key="2">
    <source>
        <dbReference type="Pfam" id="PF13761"/>
    </source>
</evidence>
<name>A0ABX0V674_9HYPH</name>
<keyword evidence="4" id="KW-1185">Reference proteome</keyword>
<dbReference type="Proteomes" id="UP000707352">
    <property type="component" value="Unassembled WGS sequence"/>
</dbReference>
<sequence>MKRRILVVGGAGAFGRRLVESLLATTDAVVLIGGRNPERHANLIQDFKNRYGHGRTETLIIDRNAALEVLGAAKPFCVIDAAGPFQGEEPHLGRAAIATGCHYVDLADARDFVAGFTGLDEAAREANVLAVTGASSTPALSGAALAALTDGWWQVDEIALAISPGNRAPRGLSVIAAILAYAGQPIHLRLDGRWTTRRGWGALVRRDMPGPGPRWLSLCETPDLDLLPVRYPSARTVIFRAGLELSILHLGLWLLTLPVRLKIIRSLRPYAFLLQTVASWFEPFGTDRGGMSVEASGRDRDGRPIQAVWSLVAEAGDGPNIPVLPALALIRGQLDGHIAASGARIASDLLSLDAIEREFARFRITVRRALSWPEGDSVFAKAIGPDIARLPPSVRKIHTSALVRLTGRATIESAPHWMARIIARLFRFPAGTPDETADVLLKRHDNKEIWTRRFGRSAFHSTLKPGPAPRRVYERFGPFDFELEVTPDESGFTLAVVGWRIGPLRLPQCLAPRTPSKAFVDEEGRYSFDVTITLPFLGRLVRYRGWLLPVDE</sequence>
<dbReference type="InterPro" id="IPR036291">
    <property type="entry name" value="NAD(P)-bd_dom_sf"/>
</dbReference>